<keyword evidence="3" id="KW-1003">Cell membrane</keyword>
<feature type="transmembrane region" description="Helical" evidence="10">
    <location>
        <begin position="12"/>
        <end position="35"/>
    </location>
</feature>
<protein>
    <submittedName>
        <fullName evidence="11">Branched-chain amino acid ABC transporter permease</fullName>
    </submittedName>
</protein>
<accession>A0A1W9S2G7</accession>
<evidence type="ECO:0000256" key="4">
    <source>
        <dbReference type="ARBA" id="ARBA00022519"/>
    </source>
</evidence>
<keyword evidence="5 10" id="KW-0812">Transmembrane</keyword>
<dbReference type="AlphaFoldDB" id="A0A1W9S2G7"/>
<sequence length="305" mass="32562">MEGSSILFQQLVNGLTIGVVYALIAVGYTMVYGIIELINFAHGEVYMMTAFIALTLYSIAGLPLIAAILIAIIFASLLGVTIERVAYRPLRGSPRLIALISAIGVSLFLQNLAMKIWGARRQPFIPPHKEITLLNIKQTLSLPLIGEATITMIQIIMLIVAVTLMILLSLVIKYTKVGRAMRACAQDLTATRLMGVDVNRTIAFTFAIGSALGGVAGILVALYYNQVYPMMGYMAGLKAFTAAVLGGIGNVTGAFLGGILLGVSEGLCGAYISSLWMDAIAFAILIIVLIYKPSGLLGERTPRST</sequence>
<evidence type="ECO:0000256" key="5">
    <source>
        <dbReference type="ARBA" id="ARBA00022692"/>
    </source>
</evidence>
<dbReference type="InterPro" id="IPR052157">
    <property type="entry name" value="BCAA_transport_permease"/>
</dbReference>
<evidence type="ECO:0000256" key="8">
    <source>
        <dbReference type="ARBA" id="ARBA00023136"/>
    </source>
</evidence>
<keyword evidence="6" id="KW-0029">Amino-acid transport</keyword>
<dbReference type="EMBL" id="NATQ01000020">
    <property type="protein sequence ID" value="OQX90926.1"/>
    <property type="molecule type" value="Genomic_DNA"/>
</dbReference>
<evidence type="ECO:0000256" key="1">
    <source>
        <dbReference type="ARBA" id="ARBA00004651"/>
    </source>
</evidence>
<dbReference type="GO" id="GO:0005886">
    <property type="term" value="C:plasma membrane"/>
    <property type="evidence" value="ECO:0007669"/>
    <property type="project" value="UniProtKB-SubCell"/>
</dbReference>
<keyword evidence="4" id="KW-0997">Cell inner membrane</keyword>
<dbReference type="PANTHER" id="PTHR11795:SF371">
    <property type="entry name" value="HIGH-AFFINITY BRANCHED-CHAIN AMINO ACID TRANSPORT SYSTEM PERMEASE PROTEIN LIVH"/>
    <property type="match status" value="1"/>
</dbReference>
<feature type="transmembrane region" description="Helical" evidence="10">
    <location>
        <begin position="150"/>
        <end position="172"/>
    </location>
</feature>
<gene>
    <name evidence="11" type="ORF">B6D57_01580</name>
</gene>
<comment type="caution">
    <text evidence="11">The sequence shown here is derived from an EMBL/GenBank/DDBJ whole genome shotgun (WGS) entry which is preliminary data.</text>
</comment>
<dbReference type="CDD" id="cd06582">
    <property type="entry name" value="TM_PBP1_LivH_like"/>
    <property type="match status" value="1"/>
</dbReference>
<evidence type="ECO:0000256" key="2">
    <source>
        <dbReference type="ARBA" id="ARBA00022448"/>
    </source>
</evidence>
<name>A0A1W9S2G7_9BACT</name>
<reference evidence="12" key="1">
    <citation type="submission" date="2017-03" db="EMBL/GenBank/DDBJ databases">
        <title>Novel pathways for hydrocarbon cycling and metabolic interdependencies in hydrothermal sediment communities.</title>
        <authorList>
            <person name="Dombrowski N."/>
            <person name="Seitz K."/>
            <person name="Teske A."/>
            <person name="Baker B."/>
        </authorList>
    </citation>
    <scope>NUCLEOTIDE SEQUENCE [LARGE SCALE GENOMIC DNA]</scope>
</reference>
<evidence type="ECO:0000313" key="12">
    <source>
        <dbReference type="Proteomes" id="UP000192611"/>
    </source>
</evidence>
<dbReference type="Proteomes" id="UP000192611">
    <property type="component" value="Unassembled WGS sequence"/>
</dbReference>
<dbReference type="GO" id="GO:1903806">
    <property type="term" value="P:L-isoleucine import across plasma membrane"/>
    <property type="evidence" value="ECO:0007669"/>
    <property type="project" value="TreeGrafter"/>
</dbReference>
<dbReference type="PANTHER" id="PTHR11795">
    <property type="entry name" value="BRANCHED-CHAIN AMINO ACID TRANSPORT SYSTEM PERMEASE PROTEIN LIVH"/>
    <property type="match status" value="1"/>
</dbReference>
<dbReference type="GO" id="GO:0015808">
    <property type="term" value="P:L-alanine transport"/>
    <property type="evidence" value="ECO:0007669"/>
    <property type="project" value="TreeGrafter"/>
</dbReference>
<dbReference type="GO" id="GO:0042941">
    <property type="term" value="P:D-alanine transmembrane transport"/>
    <property type="evidence" value="ECO:0007669"/>
    <property type="project" value="TreeGrafter"/>
</dbReference>
<comment type="similarity">
    <text evidence="9">Belongs to the binding-protein-dependent transport system permease family. LivHM subfamily.</text>
</comment>
<dbReference type="InterPro" id="IPR001851">
    <property type="entry name" value="ABC_transp_permease"/>
</dbReference>
<dbReference type="GO" id="GO:0015188">
    <property type="term" value="F:L-isoleucine transmembrane transporter activity"/>
    <property type="evidence" value="ECO:0007669"/>
    <property type="project" value="TreeGrafter"/>
</dbReference>
<keyword evidence="8 10" id="KW-0472">Membrane</keyword>
<evidence type="ECO:0000256" key="9">
    <source>
        <dbReference type="ARBA" id="ARBA00037998"/>
    </source>
</evidence>
<feature type="transmembrane region" description="Helical" evidence="10">
    <location>
        <begin position="239"/>
        <end position="263"/>
    </location>
</feature>
<dbReference type="Pfam" id="PF02653">
    <property type="entry name" value="BPD_transp_2"/>
    <property type="match status" value="1"/>
</dbReference>
<feature type="transmembrane region" description="Helical" evidence="10">
    <location>
        <begin position="270"/>
        <end position="291"/>
    </location>
</feature>
<dbReference type="GO" id="GO:0005304">
    <property type="term" value="F:L-valine transmembrane transporter activity"/>
    <property type="evidence" value="ECO:0007669"/>
    <property type="project" value="TreeGrafter"/>
</dbReference>
<comment type="subcellular location">
    <subcellularLocation>
        <location evidence="1">Cell membrane</location>
        <topology evidence="1">Multi-pass membrane protein</topology>
    </subcellularLocation>
</comment>
<organism evidence="11 12">
    <name type="scientific">Candidatus Coatesbacteria bacterium 4484_99</name>
    <dbReference type="NCBI Taxonomy" id="1970774"/>
    <lineage>
        <taxon>Bacteria</taxon>
        <taxon>Candidatus Coatesiibacteriota</taxon>
    </lineage>
</organism>
<evidence type="ECO:0000313" key="11">
    <source>
        <dbReference type="EMBL" id="OQX90926.1"/>
    </source>
</evidence>
<dbReference type="GO" id="GO:0015190">
    <property type="term" value="F:L-leucine transmembrane transporter activity"/>
    <property type="evidence" value="ECO:0007669"/>
    <property type="project" value="TreeGrafter"/>
</dbReference>
<evidence type="ECO:0000256" key="10">
    <source>
        <dbReference type="SAM" id="Phobius"/>
    </source>
</evidence>
<keyword evidence="2" id="KW-0813">Transport</keyword>
<keyword evidence="7 10" id="KW-1133">Transmembrane helix</keyword>
<feature type="transmembrane region" description="Helical" evidence="10">
    <location>
        <begin position="47"/>
        <end position="75"/>
    </location>
</feature>
<evidence type="ECO:0000256" key="6">
    <source>
        <dbReference type="ARBA" id="ARBA00022970"/>
    </source>
</evidence>
<proteinExistence type="inferred from homology"/>
<feature type="transmembrane region" description="Helical" evidence="10">
    <location>
        <begin position="96"/>
        <end position="117"/>
    </location>
</feature>
<evidence type="ECO:0000256" key="7">
    <source>
        <dbReference type="ARBA" id="ARBA00022989"/>
    </source>
</evidence>
<dbReference type="GO" id="GO:0015192">
    <property type="term" value="F:L-phenylalanine transmembrane transporter activity"/>
    <property type="evidence" value="ECO:0007669"/>
    <property type="project" value="TreeGrafter"/>
</dbReference>
<evidence type="ECO:0000256" key="3">
    <source>
        <dbReference type="ARBA" id="ARBA00022475"/>
    </source>
</evidence>
<feature type="transmembrane region" description="Helical" evidence="10">
    <location>
        <begin position="202"/>
        <end position="224"/>
    </location>
</feature>